<dbReference type="InterPro" id="IPR038731">
    <property type="entry name" value="RgtA/B/C-like"/>
</dbReference>
<feature type="transmembrane region" description="Helical" evidence="2">
    <location>
        <begin position="282"/>
        <end position="300"/>
    </location>
</feature>
<keyword evidence="2" id="KW-0472">Membrane</keyword>
<feature type="transmembrane region" description="Helical" evidence="2">
    <location>
        <begin position="21"/>
        <end position="43"/>
    </location>
</feature>
<dbReference type="Gene3D" id="1.25.40.10">
    <property type="entry name" value="Tetratricopeptide repeat domain"/>
    <property type="match status" value="1"/>
</dbReference>
<feature type="transmembrane region" description="Helical" evidence="2">
    <location>
        <begin position="98"/>
        <end position="120"/>
    </location>
</feature>
<feature type="transmembrane region" description="Helical" evidence="2">
    <location>
        <begin position="362"/>
        <end position="379"/>
    </location>
</feature>
<keyword evidence="1" id="KW-0802">TPR repeat</keyword>
<evidence type="ECO:0000256" key="1">
    <source>
        <dbReference type="PROSITE-ProRule" id="PRU00339"/>
    </source>
</evidence>
<feature type="domain" description="Glycosyltransferase RgtA/B/C/D-like" evidence="3">
    <location>
        <begin position="89"/>
        <end position="232"/>
    </location>
</feature>
<evidence type="ECO:0000313" key="4">
    <source>
        <dbReference type="EMBL" id="MBI4726426.1"/>
    </source>
</evidence>
<feature type="transmembrane region" description="Helical" evidence="2">
    <location>
        <begin position="156"/>
        <end position="173"/>
    </location>
</feature>
<dbReference type="GO" id="GO:0000030">
    <property type="term" value="F:mannosyltransferase activity"/>
    <property type="evidence" value="ECO:0007669"/>
    <property type="project" value="TreeGrafter"/>
</dbReference>
<dbReference type="PANTHER" id="PTHR44216:SF3">
    <property type="entry name" value="PROTEIN O-MANNOSYL-TRANSFERASE TMTC2"/>
    <property type="match status" value="1"/>
</dbReference>
<dbReference type="Proteomes" id="UP000736328">
    <property type="component" value="Unassembled WGS sequence"/>
</dbReference>
<dbReference type="PROSITE" id="PS50005">
    <property type="entry name" value="TPR"/>
    <property type="match status" value="3"/>
</dbReference>
<dbReference type="SUPFAM" id="SSF48452">
    <property type="entry name" value="TPR-like"/>
    <property type="match status" value="1"/>
</dbReference>
<feature type="transmembrane region" description="Helical" evidence="2">
    <location>
        <begin position="258"/>
        <end position="276"/>
    </location>
</feature>
<keyword evidence="2" id="KW-0812">Transmembrane</keyword>
<proteinExistence type="predicted"/>
<dbReference type="InterPro" id="IPR052384">
    <property type="entry name" value="TMTC_O-mannosyltransferase"/>
</dbReference>
<feature type="transmembrane region" description="Helical" evidence="2">
    <location>
        <begin position="129"/>
        <end position="150"/>
    </location>
</feature>
<reference evidence="4" key="1">
    <citation type="submission" date="2020-07" db="EMBL/GenBank/DDBJ databases">
        <title>Huge and variable diversity of episymbiotic CPR bacteria and DPANN archaea in groundwater ecosystems.</title>
        <authorList>
            <person name="He C.Y."/>
            <person name="Keren R."/>
            <person name="Whittaker M."/>
            <person name="Farag I.F."/>
            <person name="Doudna J."/>
            <person name="Cate J.H.D."/>
            <person name="Banfield J.F."/>
        </authorList>
    </citation>
    <scope>NUCLEOTIDE SEQUENCE</scope>
    <source>
        <strain evidence="4">NC_groundwater_1520_Pr4_B-0.1um_53_5</strain>
    </source>
</reference>
<dbReference type="GO" id="GO:0035269">
    <property type="term" value="P:protein O-linked glycosylation via mannose"/>
    <property type="evidence" value="ECO:0007669"/>
    <property type="project" value="TreeGrafter"/>
</dbReference>
<feature type="repeat" description="TPR" evidence="1">
    <location>
        <begin position="470"/>
        <end position="503"/>
    </location>
</feature>
<gene>
    <name evidence="4" type="ORF">HY768_04240</name>
</gene>
<evidence type="ECO:0000313" key="5">
    <source>
        <dbReference type="Proteomes" id="UP000736328"/>
    </source>
</evidence>
<protein>
    <submittedName>
        <fullName evidence="4">Tetratricopeptide repeat protein</fullName>
    </submittedName>
</protein>
<evidence type="ECO:0000256" key="2">
    <source>
        <dbReference type="SAM" id="Phobius"/>
    </source>
</evidence>
<evidence type="ECO:0000259" key="3">
    <source>
        <dbReference type="Pfam" id="PF13231"/>
    </source>
</evidence>
<dbReference type="SMART" id="SM00028">
    <property type="entry name" value="TPR"/>
    <property type="match status" value="3"/>
</dbReference>
<feature type="repeat" description="TPR" evidence="1">
    <location>
        <begin position="402"/>
        <end position="435"/>
    </location>
</feature>
<accession>A0A933MKH7</accession>
<dbReference type="EMBL" id="JACQXR010000051">
    <property type="protein sequence ID" value="MBI4726426.1"/>
    <property type="molecule type" value="Genomic_DNA"/>
</dbReference>
<feature type="transmembrane region" description="Helical" evidence="2">
    <location>
        <begin position="337"/>
        <end position="355"/>
    </location>
</feature>
<feature type="repeat" description="TPR" evidence="1">
    <location>
        <begin position="436"/>
        <end position="469"/>
    </location>
</feature>
<feature type="transmembrane region" description="Helical" evidence="2">
    <location>
        <begin position="220"/>
        <end position="238"/>
    </location>
</feature>
<dbReference type="InterPro" id="IPR011990">
    <property type="entry name" value="TPR-like_helical_dom_sf"/>
</dbReference>
<keyword evidence="2" id="KW-1133">Transmembrane helix</keyword>
<dbReference type="Pfam" id="PF14559">
    <property type="entry name" value="TPR_19"/>
    <property type="match status" value="1"/>
</dbReference>
<feature type="transmembrane region" description="Helical" evidence="2">
    <location>
        <begin position="185"/>
        <end position="214"/>
    </location>
</feature>
<organism evidence="4 5">
    <name type="scientific">candidate division TA06 bacterium</name>
    <dbReference type="NCBI Taxonomy" id="2250710"/>
    <lineage>
        <taxon>Bacteria</taxon>
        <taxon>Bacteria division TA06</taxon>
    </lineage>
</organism>
<name>A0A933MKH7_UNCT6</name>
<dbReference type="PANTHER" id="PTHR44216">
    <property type="entry name" value="PROTEIN O-MANNOSYL-TRANSFERASE TMTC2"/>
    <property type="match status" value="1"/>
</dbReference>
<dbReference type="Pfam" id="PF13231">
    <property type="entry name" value="PMT_2"/>
    <property type="match status" value="1"/>
</dbReference>
<feature type="transmembrane region" description="Helical" evidence="2">
    <location>
        <begin position="307"/>
        <end position="325"/>
    </location>
</feature>
<dbReference type="AlphaFoldDB" id="A0A933MKH7"/>
<dbReference type="InterPro" id="IPR019734">
    <property type="entry name" value="TPR_rpt"/>
</dbReference>
<comment type="caution">
    <text evidence="4">The sequence shown here is derived from an EMBL/GenBank/DDBJ whole genome shotgun (WGS) entry which is preliminary data.</text>
</comment>
<sequence length="554" mass="62411">MKNSGYKTNILSLFLDGWRPYAWLAAVGFVLYVQTLFFGLSGYDDTLLITRHYYLIKDITKIPAAFLNDVAWGKSQQFYRPMLTLSFMFNAILGWKSVWFYHLTNVLMHLGSVLLVFWLLKRITGERGLAFVLSLLFAAHPALAPAAAWLPGRNDPLLGLFVFGSLAALIRYREKENLQWYVLHLFLFLGALFTKETSAAIPVVFLVFLLLVYGKQKLKQYIYLIAGWLACLAGYFILRNSVLPRMPPVMNTASENALGLLGYIGKLIFPVNLSVMPMPQDTPWFIGTAALALFIVLFALKGIRGRKIFLAGLFWFGVFLIPTIFRITDFANMLEHRLYVPFLGLLLMVSQAEAVFHFRKTFLTMSAVLFILFSAFAVLHSRDFKDPLSFWQNAVKTSPHCTLAHRSLGMMYMDRKDPVGAAAQFQSGLQYDPQNPGLLNGLALAHVDMGKTGEAIQLLKTAVQAEPNNPFSHDNLGTAWLKAGNMAEAGREYRQAFLLKPDDPMIMLNCSYAHYLLKDIDSASYYYELAVKNGLARDPGIEGRLKGAGRNRKK</sequence>